<name>A0A0D3IEU1_EMIH1</name>
<feature type="compositionally biased region" description="Basic and acidic residues" evidence="1">
    <location>
        <begin position="763"/>
        <end position="778"/>
    </location>
</feature>
<evidence type="ECO:0000259" key="3">
    <source>
        <dbReference type="Pfam" id="PF09353"/>
    </source>
</evidence>
<feature type="region of interest" description="Disordered" evidence="1">
    <location>
        <begin position="631"/>
        <end position="659"/>
    </location>
</feature>
<dbReference type="eggNOG" id="ENOG502SNUA">
    <property type="taxonomic scope" value="Eukaryota"/>
</dbReference>
<feature type="region of interest" description="Disordered" evidence="1">
    <location>
        <begin position="757"/>
        <end position="829"/>
    </location>
</feature>
<feature type="transmembrane region" description="Helical" evidence="2">
    <location>
        <begin position="441"/>
        <end position="463"/>
    </location>
</feature>
<reference evidence="4" key="2">
    <citation type="submission" date="2024-10" db="UniProtKB">
        <authorList>
            <consortium name="EnsemblProtists"/>
        </authorList>
    </citation>
    <scope>IDENTIFICATION</scope>
</reference>
<dbReference type="RefSeq" id="XP_005762205.1">
    <property type="nucleotide sequence ID" value="XM_005762148.1"/>
</dbReference>
<feature type="domain" description="DUF1995" evidence="3">
    <location>
        <begin position="16"/>
        <end position="178"/>
    </location>
</feature>
<proteinExistence type="predicted"/>
<sequence>MLSFLALTLAHPRPLPGTAEEMARQATRAALAALQTGHLRVQVTLPTGAGVDETARCLASSLEAEGSRCRLYVPRALLPLWHGAARCSSLGLGDPQQDDGAFVVLAPCNRVRYSADDEPDGHVLESLQGLLSRAHDRPVVLINADLEALVLSPRPLRPVRPMFMADFVDAFFLATAEGPTPGDTVAALLEPKGKPFNPGSQNEAEVGSIARSLPTDSIYGCAILLWLNTSPQHRFPTFFVYGNGVVPLVASYVVQLSLGAYLYAVVVEEAHDCGGGSPMLRLVATSTFMQLGLRDLVESLEMHLWLSEFPTVGQMELLRFQKFADKHPVAQEEYGESAAVTRPVSGLTYWERAAFYVFIIGGKVLVAILITVAGAGLVLRSKTDHELIRNAVAAGFVMQQDKVIFQLCISHTIKLFGSKCPSIGIHEVRAQSFHNCRHRAFAWWAWECVLMVLALVAGCYAVWSRMEPKRFRGSFTSAATVLRGASSVMLDDLDGDEEATQPAAAASADGEGTQPMANAAGLPDAAFVERTLSLRLVAVGLKFHNIAAARALMHAGASLELRREPANHVDSLAVRVVAHAVSQHASRRASHGVDENLEVDIGYLKWNQAASLSPCLDSGCAEILSAAAAASEDSGSSTDKGGETADAVDESPDPEADAEPLEIDAEPAAPARVLGSSALVLRAECVVRSEAAAEALSYLVAAAEGHGRRVISVPAGGVSETRAECDLELSRLSGLRSWPPERSGLSALSLGWQPLPAPAEQQAEQREAAQEAAREARRAQALPPPLAPAPAPSWAAYDPQAVGPVSRSEADAAARRGWPPADGTLARLGLGPADDAEWWGRHRMLPPSAWQVKGAVDMLPLSRQPQRSNVASAAAMLDGQIHALWPWTAEMLAELGAAMRGDRFWCARKGDAFIRGFGGPYVLGQKPGDFKVINGAEHTPLSSALCVGHTMMYTAIHLKPPPAPFNTIVFGLNLRGGGFHYHQDADMGYKHGPRESAPKNAPLEVVLWKPMDNWHSEYGARFSAEAARGTYDAPRGLQTSHGVVHVQRAGLQRRVVHGVFHSPGSAVRTGWRVAITARVTHPDAEDRMREFHEEGAYCKHIGPAGAWSLEGAMADLAVSP</sequence>
<keyword evidence="2" id="KW-1133">Transmembrane helix</keyword>
<dbReference type="EnsemblProtists" id="EOD09776">
    <property type="protein sequence ID" value="EOD09776"/>
    <property type="gene ID" value="EMIHUDRAFT_105509"/>
</dbReference>
<dbReference type="InterPro" id="IPR018962">
    <property type="entry name" value="DUF1995"/>
</dbReference>
<evidence type="ECO:0000256" key="2">
    <source>
        <dbReference type="SAM" id="Phobius"/>
    </source>
</evidence>
<keyword evidence="2" id="KW-0472">Membrane</keyword>
<feature type="compositionally biased region" description="Acidic residues" evidence="1">
    <location>
        <begin position="646"/>
        <end position="659"/>
    </location>
</feature>
<keyword evidence="2" id="KW-0812">Transmembrane</keyword>
<protein>
    <recommendedName>
        <fullName evidence="3">DUF1995 domain-containing protein</fullName>
    </recommendedName>
</protein>
<feature type="compositionally biased region" description="Pro residues" evidence="1">
    <location>
        <begin position="782"/>
        <end position="791"/>
    </location>
</feature>
<organism evidence="4 5">
    <name type="scientific">Emiliania huxleyi (strain CCMP1516)</name>
    <dbReference type="NCBI Taxonomy" id="280463"/>
    <lineage>
        <taxon>Eukaryota</taxon>
        <taxon>Haptista</taxon>
        <taxon>Haptophyta</taxon>
        <taxon>Prymnesiophyceae</taxon>
        <taxon>Isochrysidales</taxon>
        <taxon>Noelaerhabdaceae</taxon>
        <taxon>Emiliania</taxon>
    </lineage>
</organism>
<dbReference type="AlphaFoldDB" id="A0A0D3IEU1"/>
<evidence type="ECO:0000256" key="1">
    <source>
        <dbReference type="SAM" id="MobiDB-lite"/>
    </source>
</evidence>
<dbReference type="HOGENOM" id="CLU_280533_0_0_1"/>
<dbReference type="GeneID" id="17255896"/>
<dbReference type="KEGG" id="ehx:EMIHUDRAFT_105509"/>
<dbReference type="Pfam" id="PF09353">
    <property type="entry name" value="DUF1995"/>
    <property type="match status" value="1"/>
</dbReference>
<keyword evidence="5" id="KW-1185">Reference proteome</keyword>
<evidence type="ECO:0000313" key="5">
    <source>
        <dbReference type="Proteomes" id="UP000013827"/>
    </source>
</evidence>
<dbReference type="Proteomes" id="UP000013827">
    <property type="component" value="Unassembled WGS sequence"/>
</dbReference>
<accession>A0A0D3IEU1</accession>
<dbReference type="Gene3D" id="3.30.70.2330">
    <property type="match status" value="1"/>
</dbReference>
<dbReference type="PaxDb" id="2903-EOD09776"/>
<reference evidence="5" key="1">
    <citation type="journal article" date="2013" name="Nature">
        <title>Pan genome of the phytoplankton Emiliania underpins its global distribution.</title>
        <authorList>
            <person name="Read B.A."/>
            <person name="Kegel J."/>
            <person name="Klute M.J."/>
            <person name="Kuo A."/>
            <person name="Lefebvre S.C."/>
            <person name="Maumus F."/>
            <person name="Mayer C."/>
            <person name="Miller J."/>
            <person name="Monier A."/>
            <person name="Salamov A."/>
            <person name="Young J."/>
            <person name="Aguilar M."/>
            <person name="Claverie J.M."/>
            <person name="Frickenhaus S."/>
            <person name="Gonzalez K."/>
            <person name="Herman E.K."/>
            <person name="Lin Y.C."/>
            <person name="Napier J."/>
            <person name="Ogata H."/>
            <person name="Sarno A.F."/>
            <person name="Shmutz J."/>
            <person name="Schroeder D."/>
            <person name="de Vargas C."/>
            <person name="Verret F."/>
            <person name="von Dassow P."/>
            <person name="Valentin K."/>
            <person name="Van de Peer Y."/>
            <person name="Wheeler G."/>
            <person name="Dacks J.B."/>
            <person name="Delwiche C.F."/>
            <person name="Dyhrman S.T."/>
            <person name="Glockner G."/>
            <person name="John U."/>
            <person name="Richards T."/>
            <person name="Worden A.Z."/>
            <person name="Zhang X."/>
            <person name="Grigoriev I.V."/>
            <person name="Allen A.E."/>
            <person name="Bidle K."/>
            <person name="Borodovsky M."/>
            <person name="Bowler C."/>
            <person name="Brownlee C."/>
            <person name="Cock J.M."/>
            <person name="Elias M."/>
            <person name="Gladyshev V.N."/>
            <person name="Groth M."/>
            <person name="Guda C."/>
            <person name="Hadaegh A."/>
            <person name="Iglesias-Rodriguez M.D."/>
            <person name="Jenkins J."/>
            <person name="Jones B.M."/>
            <person name="Lawson T."/>
            <person name="Leese F."/>
            <person name="Lindquist E."/>
            <person name="Lobanov A."/>
            <person name="Lomsadze A."/>
            <person name="Malik S.B."/>
            <person name="Marsh M.E."/>
            <person name="Mackinder L."/>
            <person name="Mock T."/>
            <person name="Mueller-Roeber B."/>
            <person name="Pagarete A."/>
            <person name="Parker M."/>
            <person name="Probert I."/>
            <person name="Quesneville H."/>
            <person name="Raines C."/>
            <person name="Rensing S.A."/>
            <person name="Riano-Pachon D.M."/>
            <person name="Richier S."/>
            <person name="Rokitta S."/>
            <person name="Shiraiwa Y."/>
            <person name="Soanes D.M."/>
            <person name="van der Giezen M."/>
            <person name="Wahlund T.M."/>
            <person name="Williams B."/>
            <person name="Wilson W."/>
            <person name="Wolfe G."/>
            <person name="Wurch L.L."/>
        </authorList>
    </citation>
    <scope>NUCLEOTIDE SEQUENCE</scope>
</reference>
<feature type="transmembrane region" description="Helical" evidence="2">
    <location>
        <begin position="353"/>
        <end position="379"/>
    </location>
</feature>
<evidence type="ECO:0000313" key="4">
    <source>
        <dbReference type="EnsemblProtists" id="EOD09776"/>
    </source>
</evidence>